<dbReference type="Pfam" id="PF01593">
    <property type="entry name" value="Amino_oxidase"/>
    <property type="match status" value="1"/>
</dbReference>
<keyword evidence="5" id="KW-0285">Flavoprotein</keyword>
<dbReference type="InterPro" id="IPR002937">
    <property type="entry name" value="Amino_oxidase"/>
</dbReference>
<evidence type="ECO:0000256" key="4">
    <source>
        <dbReference type="ARBA" id="ARBA00022490"/>
    </source>
</evidence>
<evidence type="ECO:0000259" key="8">
    <source>
        <dbReference type="Pfam" id="PF01593"/>
    </source>
</evidence>
<accession>A0A9Q1I9U5</accession>
<dbReference type="PANTHER" id="PTHR10742">
    <property type="entry name" value="FLAVIN MONOAMINE OXIDASE"/>
    <property type="match status" value="1"/>
</dbReference>
<feature type="domain" description="Amine oxidase" evidence="8">
    <location>
        <begin position="3"/>
        <end position="154"/>
    </location>
</feature>
<comment type="subcellular location">
    <subcellularLocation>
        <location evidence="2">Cytoplasm</location>
    </subcellularLocation>
</comment>
<comment type="cofactor">
    <cofactor evidence="1">
        <name>FAD</name>
        <dbReference type="ChEBI" id="CHEBI:57692"/>
    </cofactor>
</comment>
<dbReference type="InterPro" id="IPR050281">
    <property type="entry name" value="Flavin_monoamine_oxidase"/>
</dbReference>
<dbReference type="Gene3D" id="3.90.660.10">
    <property type="match status" value="1"/>
</dbReference>
<dbReference type="AlphaFoldDB" id="A0A9Q1I9U5"/>
<gene>
    <name evidence="9" type="ORF">SKAU_G00424290</name>
</gene>
<comment type="similarity">
    <text evidence="3">Belongs to the flavin monoamine oxidase family.</text>
</comment>
<organism evidence="9 10">
    <name type="scientific">Synaphobranchus kaupii</name>
    <name type="common">Kaup's arrowtooth eel</name>
    <dbReference type="NCBI Taxonomy" id="118154"/>
    <lineage>
        <taxon>Eukaryota</taxon>
        <taxon>Metazoa</taxon>
        <taxon>Chordata</taxon>
        <taxon>Craniata</taxon>
        <taxon>Vertebrata</taxon>
        <taxon>Euteleostomi</taxon>
        <taxon>Actinopterygii</taxon>
        <taxon>Neopterygii</taxon>
        <taxon>Teleostei</taxon>
        <taxon>Anguilliformes</taxon>
        <taxon>Synaphobranchidae</taxon>
        <taxon>Synaphobranchus</taxon>
    </lineage>
</organism>
<keyword evidence="10" id="KW-1185">Reference proteome</keyword>
<evidence type="ECO:0000256" key="5">
    <source>
        <dbReference type="ARBA" id="ARBA00022630"/>
    </source>
</evidence>
<dbReference type="PANTHER" id="PTHR10742:SF405">
    <property type="entry name" value="PEROXISOMAL N(1)-ACETYL-SPERMINE_SPERMIDINE OXIDASE"/>
    <property type="match status" value="1"/>
</dbReference>
<dbReference type="SUPFAM" id="SSF54373">
    <property type="entry name" value="FAD-linked reductases, C-terminal domain"/>
    <property type="match status" value="1"/>
</dbReference>
<name>A0A9Q1I9U5_SYNKA</name>
<dbReference type="GO" id="GO:0046592">
    <property type="term" value="F:polyamine oxidase activity"/>
    <property type="evidence" value="ECO:0007669"/>
    <property type="project" value="TreeGrafter"/>
</dbReference>
<reference evidence="9" key="1">
    <citation type="journal article" date="2023" name="Science">
        <title>Genome structures resolve the early diversification of teleost fishes.</title>
        <authorList>
            <person name="Parey E."/>
            <person name="Louis A."/>
            <person name="Montfort J."/>
            <person name="Bouchez O."/>
            <person name="Roques C."/>
            <person name="Iampietro C."/>
            <person name="Lluch J."/>
            <person name="Castinel A."/>
            <person name="Donnadieu C."/>
            <person name="Desvignes T."/>
            <person name="Floi Bucao C."/>
            <person name="Jouanno E."/>
            <person name="Wen M."/>
            <person name="Mejri S."/>
            <person name="Dirks R."/>
            <person name="Jansen H."/>
            <person name="Henkel C."/>
            <person name="Chen W.J."/>
            <person name="Zahm M."/>
            <person name="Cabau C."/>
            <person name="Klopp C."/>
            <person name="Thompson A.W."/>
            <person name="Robinson-Rechavi M."/>
            <person name="Braasch I."/>
            <person name="Lecointre G."/>
            <person name="Bobe J."/>
            <person name="Postlethwait J.H."/>
            <person name="Berthelot C."/>
            <person name="Roest Crollius H."/>
            <person name="Guiguen Y."/>
        </authorList>
    </citation>
    <scope>NUCLEOTIDE SEQUENCE</scope>
    <source>
        <strain evidence="9">WJC10195</strain>
    </source>
</reference>
<dbReference type="Proteomes" id="UP001152622">
    <property type="component" value="Unassembled WGS sequence"/>
</dbReference>
<keyword evidence="7" id="KW-0560">Oxidoreductase</keyword>
<evidence type="ECO:0000256" key="3">
    <source>
        <dbReference type="ARBA" id="ARBA00005995"/>
    </source>
</evidence>
<evidence type="ECO:0000256" key="7">
    <source>
        <dbReference type="ARBA" id="ARBA00023002"/>
    </source>
</evidence>
<dbReference type="GO" id="GO:0005737">
    <property type="term" value="C:cytoplasm"/>
    <property type="evidence" value="ECO:0007669"/>
    <property type="project" value="UniProtKB-SubCell"/>
</dbReference>
<evidence type="ECO:0000313" key="10">
    <source>
        <dbReference type="Proteomes" id="UP001152622"/>
    </source>
</evidence>
<evidence type="ECO:0000313" key="9">
    <source>
        <dbReference type="EMBL" id="KAJ8332640.1"/>
    </source>
</evidence>
<sequence length="182" mass="20573">MHSIQRMGFGTNNKIFLEFEQPFWDPDCEVIYFVWEDEASLVDTVPDVERFWMKKLFGFTVLKPTERYGHVLCGWIAGHESEHMESLSEPEVQESMTQVIRRFTGNPTISPKRIGSSGFDTDTLAEPLPLKGSVTKPLQVLFAGEATHPSFFSTRSRGSALGLERGGQDHISLQPLHPYCVP</sequence>
<keyword evidence="6" id="KW-0274">FAD</keyword>
<protein>
    <recommendedName>
        <fullName evidence="8">Amine oxidase domain-containing protein</fullName>
    </recommendedName>
</protein>
<evidence type="ECO:0000256" key="1">
    <source>
        <dbReference type="ARBA" id="ARBA00001974"/>
    </source>
</evidence>
<comment type="caution">
    <text evidence="9">The sequence shown here is derived from an EMBL/GenBank/DDBJ whole genome shotgun (WGS) entry which is preliminary data.</text>
</comment>
<evidence type="ECO:0000256" key="2">
    <source>
        <dbReference type="ARBA" id="ARBA00004496"/>
    </source>
</evidence>
<dbReference type="GO" id="GO:0046203">
    <property type="term" value="P:spermidine catabolic process"/>
    <property type="evidence" value="ECO:0007669"/>
    <property type="project" value="TreeGrafter"/>
</dbReference>
<keyword evidence="4" id="KW-0963">Cytoplasm</keyword>
<proteinExistence type="inferred from homology"/>
<dbReference type="OrthoDB" id="2019015at2759"/>
<dbReference type="EMBL" id="JAINUF010000025">
    <property type="protein sequence ID" value="KAJ8332640.1"/>
    <property type="molecule type" value="Genomic_DNA"/>
</dbReference>
<evidence type="ECO:0000256" key="6">
    <source>
        <dbReference type="ARBA" id="ARBA00022827"/>
    </source>
</evidence>